<dbReference type="SUPFAM" id="SSF53756">
    <property type="entry name" value="UDP-Glycosyltransferase/glycogen phosphorylase"/>
    <property type="match status" value="1"/>
</dbReference>
<dbReference type="InterPro" id="IPR050426">
    <property type="entry name" value="Glycosyltransferase_28"/>
</dbReference>
<dbReference type="GO" id="GO:0017000">
    <property type="term" value="P:antibiotic biosynthetic process"/>
    <property type="evidence" value="ECO:0007669"/>
    <property type="project" value="UniProtKB-ARBA"/>
</dbReference>
<dbReference type="OrthoDB" id="764352at2"/>
<accession>A0A3A8PYA8</accession>
<dbReference type="AlphaFoldDB" id="A0A3A8PYA8"/>
<evidence type="ECO:0000313" key="1">
    <source>
        <dbReference type="EMBL" id="RKH56304.1"/>
    </source>
</evidence>
<keyword evidence="2" id="KW-1185">Reference proteome</keyword>
<protein>
    <recommendedName>
        <fullName evidence="3">Glycosyl transferase family 28 C-terminal domain-containing protein</fullName>
    </recommendedName>
</protein>
<proteinExistence type="predicted"/>
<name>A0A3A8PYA8_9BACT</name>
<dbReference type="Gene3D" id="3.40.50.2000">
    <property type="entry name" value="Glycogen Phosphorylase B"/>
    <property type="match status" value="2"/>
</dbReference>
<dbReference type="InterPro" id="IPR002213">
    <property type="entry name" value="UDP_glucos_trans"/>
</dbReference>
<dbReference type="CDD" id="cd03784">
    <property type="entry name" value="GT1_Gtf-like"/>
    <property type="match status" value="1"/>
</dbReference>
<dbReference type="PANTHER" id="PTHR48050">
    <property type="entry name" value="STEROL 3-BETA-GLUCOSYLTRANSFERASE"/>
    <property type="match status" value="1"/>
</dbReference>
<dbReference type="RefSeq" id="WP_120559612.1">
    <property type="nucleotide sequence ID" value="NZ_RAWK01000288.1"/>
</dbReference>
<dbReference type="EMBL" id="RAWK01000288">
    <property type="protein sequence ID" value="RKH56304.1"/>
    <property type="molecule type" value="Genomic_DNA"/>
</dbReference>
<sequence length="400" mass="44718">MKILVMGDSMSLAHVARAMVVAKKLIRDGHQVLFATGPAHMQLARSEGFDPIELFCVPPEFAYEQIRKGSHIFSFKTLKAYVDSDLAVLQEAKPDLIISDMRLSLNISSAMAKVEYRAIVSGYTTNYYALEMNPPKTLPAVGVLESVLGERLSRRLFPVVKSMTLKFYARNFNRYRNQLGLPKITNIFDVITSPHGNYIADLPEYVPCENLRETDHYIGPLLWEPSLPDPDWLSEIDPQAPVAFVAKGSTGDLGNFQRICKILLQNGWQVLAIGSKTEEMPAGVLSAPLARLSKLIQKSRVVICHGGSGTVYQSIHEGVPVVGIATFHDQEINLERVESLKWGRALHPTRWTEKDLLEAIQEVQTRPYQEAVAQGQRSIRAMVAAQEARPFLKWHQAGLE</sequence>
<reference evidence="2" key="1">
    <citation type="submission" date="2018-09" db="EMBL/GenBank/DDBJ databases">
        <authorList>
            <person name="Livingstone P.G."/>
            <person name="Whitworth D.E."/>
        </authorList>
    </citation>
    <scope>NUCLEOTIDE SEQUENCE [LARGE SCALE GENOMIC DNA]</scope>
    <source>
        <strain evidence="2">AB050A</strain>
    </source>
</reference>
<evidence type="ECO:0008006" key="3">
    <source>
        <dbReference type="Google" id="ProtNLM"/>
    </source>
</evidence>
<gene>
    <name evidence="1" type="ORF">D7W81_34315</name>
</gene>
<evidence type="ECO:0000313" key="2">
    <source>
        <dbReference type="Proteomes" id="UP000267003"/>
    </source>
</evidence>
<comment type="caution">
    <text evidence="1">The sequence shown here is derived from an EMBL/GenBank/DDBJ whole genome shotgun (WGS) entry which is preliminary data.</text>
</comment>
<organism evidence="1 2">
    <name type="scientific">Corallococcus aberystwythensis</name>
    <dbReference type="NCBI Taxonomy" id="2316722"/>
    <lineage>
        <taxon>Bacteria</taxon>
        <taxon>Pseudomonadati</taxon>
        <taxon>Myxococcota</taxon>
        <taxon>Myxococcia</taxon>
        <taxon>Myxococcales</taxon>
        <taxon>Cystobacterineae</taxon>
        <taxon>Myxococcaceae</taxon>
        <taxon>Corallococcus</taxon>
    </lineage>
</organism>
<dbReference type="Pfam" id="PF00201">
    <property type="entry name" value="UDPGT"/>
    <property type="match status" value="1"/>
</dbReference>
<dbReference type="PANTHER" id="PTHR48050:SF13">
    <property type="entry name" value="STEROL 3-BETA-GLUCOSYLTRANSFERASE UGT80A2"/>
    <property type="match status" value="1"/>
</dbReference>
<dbReference type="GO" id="GO:0008194">
    <property type="term" value="F:UDP-glycosyltransferase activity"/>
    <property type="evidence" value="ECO:0007669"/>
    <property type="project" value="InterPro"/>
</dbReference>
<dbReference type="Proteomes" id="UP000267003">
    <property type="component" value="Unassembled WGS sequence"/>
</dbReference>